<evidence type="ECO:0000259" key="1">
    <source>
        <dbReference type="PROSITE" id="PS50188"/>
    </source>
</evidence>
<name>A0AA40I4Y1_CNENI</name>
<dbReference type="Proteomes" id="UP001177744">
    <property type="component" value="Unassembled WGS sequence"/>
</dbReference>
<feature type="domain" description="B30.2/SPRY" evidence="1">
    <location>
        <begin position="1"/>
        <end position="82"/>
    </location>
</feature>
<dbReference type="InterPro" id="IPR013320">
    <property type="entry name" value="ConA-like_dom_sf"/>
</dbReference>
<dbReference type="AlphaFoldDB" id="A0AA40I4Y1"/>
<accession>A0AA40I4Y1</accession>
<organism evidence="2 3">
    <name type="scientific">Cnephaeus nilssonii</name>
    <name type="common">Northern bat</name>
    <name type="synonym">Eptesicus nilssonii</name>
    <dbReference type="NCBI Taxonomy" id="3371016"/>
    <lineage>
        <taxon>Eukaryota</taxon>
        <taxon>Metazoa</taxon>
        <taxon>Chordata</taxon>
        <taxon>Craniata</taxon>
        <taxon>Vertebrata</taxon>
        <taxon>Euteleostomi</taxon>
        <taxon>Mammalia</taxon>
        <taxon>Eutheria</taxon>
        <taxon>Laurasiatheria</taxon>
        <taxon>Chiroptera</taxon>
        <taxon>Yangochiroptera</taxon>
        <taxon>Vespertilionidae</taxon>
        <taxon>Cnephaeus</taxon>
    </lineage>
</organism>
<proteinExistence type="predicted"/>
<dbReference type="SUPFAM" id="SSF49899">
    <property type="entry name" value="Concanavalin A-like lectins/glucanases"/>
    <property type="match status" value="1"/>
</dbReference>
<comment type="caution">
    <text evidence="2">The sequence shown here is derived from an EMBL/GenBank/DDBJ whole genome shotgun (WGS) entry which is preliminary data.</text>
</comment>
<dbReference type="InterPro" id="IPR003879">
    <property type="entry name" value="Butyrophylin_SPRY"/>
</dbReference>
<dbReference type="InterPro" id="IPR003877">
    <property type="entry name" value="SPRY_dom"/>
</dbReference>
<gene>
    <name evidence="2" type="ORF">QTO34_015886</name>
</gene>
<evidence type="ECO:0000313" key="2">
    <source>
        <dbReference type="EMBL" id="KAK1343113.1"/>
    </source>
</evidence>
<sequence length="172" mass="19283">MLDDSAAGRPYVARGSVPVTLVLKKMPRGIGIYLDYELGQVSFYNLNDMSHIHSFWETFSEVLKPYFYIGCCPPYNFSPQPLVLPNTTDNIFKEEPWKIETRVFIQNGSFSNFKVISEGPNVPFEHPPVTSCSFLNGDQALILAFGGYLALGTQQLQVLLTEQGQNLIVLLT</sequence>
<dbReference type="PROSITE" id="PS50188">
    <property type="entry name" value="B302_SPRY"/>
    <property type="match status" value="1"/>
</dbReference>
<dbReference type="InterPro" id="IPR043136">
    <property type="entry name" value="B30.2/SPRY_sf"/>
</dbReference>
<keyword evidence="3" id="KW-1185">Reference proteome</keyword>
<dbReference type="EMBL" id="JAULJE010000005">
    <property type="protein sequence ID" value="KAK1343113.1"/>
    <property type="molecule type" value="Genomic_DNA"/>
</dbReference>
<dbReference type="PRINTS" id="PR01407">
    <property type="entry name" value="BUTYPHLNCDUF"/>
</dbReference>
<reference evidence="2" key="1">
    <citation type="submission" date="2023-06" db="EMBL/GenBank/DDBJ databases">
        <title>Reference genome for the Northern bat (Eptesicus nilssonii), a most northern bat species.</title>
        <authorList>
            <person name="Laine V.N."/>
            <person name="Pulliainen A.T."/>
            <person name="Lilley T.M."/>
        </authorList>
    </citation>
    <scope>NUCLEOTIDE SEQUENCE</scope>
    <source>
        <strain evidence="2">BLF_Eptnil</strain>
        <tissue evidence="2">Kidney</tissue>
    </source>
</reference>
<evidence type="ECO:0000313" key="3">
    <source>
        <dbReference type="Proteomes" id="UP001177744"/>
    </source>
</evidence>
<protein>
    <recommendedName>
        <fullName evidence="1">B30.2/SPRY domain-containing protein</fullName>
    </recommendedName>
</protein>
<dbReference type="InterPro" id="IPR001870">
    <property type="entry name" value="B30.2/SPRY"/>
</dbReference>
<dbReference type="Gene3D" id="2.60.120.920">
    <property type="match status" value="1"/>
</dbReference>
<dbReference type="Pfam" id="PF00622">
    <property type="entry name" value="SPRY"/>
    <property type="match status" value="1"/>
</dbReference>